<comment type="catalytic activity">
    <reaction evidence="8">
        <text>(7R,8S)-8-amino-7-(carboxyamino)nonanoate + ATP = (4R,5S)-dethiobiotin + ADP + phosphate + H(+)</text>
        <dbReference type="Rhea" id="RHEA:63684"/>
        <dbReference type="ChEBI" id="CHEBI:15378"/>
        <dbReference type="ChEBI" id="CHEBI:30616"/>
        <dbReference type="ChEBI" id="CHEBI:43474"/>
        <dbReference type="ChEBI" id="CHEBI:149470"/>
        <dbReference type="ChEBI" id="CHEBI:149473"/>
        <dbReference type="ChEBI" id="CHEBI:456216"/>
    </reaction>
</comment>
<dbReference type="UniPathway" id="UPA00078">
    <property type="reaction ID" value="UER00161"/>
</dbReference>
<dbReference type="InterPro" id="IPR027417">
    <property type="entry name" value="P-loop_NTPase"/>
</dbReference>
<keyword evidence="4 9" id="KW-0547">Nucleotide-binding</keyword>
<evidence type="ECO:0000256" key="7">
    <source>
        <dbReference type="ARBA" id="ARBA00022842"/>
    </source>
</evidence>
<dbReference type="EMBL" id="NPEF01000067">
    <property type="protein sequence ID" value="PJZ93343.1"/>
    <property type="molecule type" value="Genomic_DNA"/>
</dbReference>
<comment type="catalytic activity">
    <reaction evidence="9">
        <text>(7R,8S)-7,8-diammoniononanoate + CO2 + ATP = (4R,5S)-dethiobiotin + ADP + phosphate + 3 H(+)</text>
        <dbReference type="Rhea" id="RHEA:15805"/>
        <dbReference type="ChEBI" id="CHEBI:15378"/>
        <dbReference type="ChEBI" id="CHEBI:16526"/>
        <dbReference type="ChEBI" id="CHEBI:30616"/>
        <dbReference type="ChEBI" id="CHEBI:43474"/>
        <dbReference type="ChEBI" id="CHEBI:149469"/>
        <dbReference type="ChEBI" id="CHEBI:149473"/>
        <dbReference type="ChEBI" id="CHEBI:456216"/>
        <dbReference type="EC" id="6.3.3.3"/>
    </reaction>
</comment>
<gene>
    <name evidence="9 11" type="primary">bioD</name>
    <name evidence="10" type="ORF">CH379_005160</name>
    <name evidence="11" type="ORF">CH379_08295</name>
</gene>
<evidence type="ECO:0000256" key="2">
    <source>
        <dbReference type="ARBA" id="ARBA00022598"/>
    </source>
</evidence>
<dbReference type="GO" id="GO:0004141">
    <property type="term" value="F:dethiobiotin synthase activity"/>
    <property type="evidence" value="ECO:0007669"/>
    <property type="project" value="UniProtKB-UniRule"/>
</dbReference>
<feature type="binding site" evidence="9">
    <location>
        <position position="44"/>
    </location>
    <ligand>
        <name>ATP</name>
        <dbReference type="ChEBI" id="CHEBI:30616"/>
    </ligand>
</feature>
<comment type="function">
    <text evidence="9">Catalyzes a mechanistically unusual reaction, the ATP-dependent insertion of CO2 between the N7 and N8 nitrogen atoms of 7,8-diaminopelargonic acid (DAPA, also called 7,8-diammoniononanoate) to form a ureido ring.</text>
</comment>
<accession>A0A2N0BA02</accession>
<accession>A0A2N0BFL3</accession>
<dbReference type="AlphaFoldDB" id="A0A2N0BA02"/>
<evidence type="ECO:0000256" key="4">
    <source>
        <dbReference type="ARBA" id="ARBA00022741"/>
    </source>
</evidence>
<dbReference type="CDD" id="cd03109">
    <property type="entry name" value="DTBS"/>
    <property type="match status" value="1"/>
</dbReference>
<dbReference type="SUPFAM" id="SSF52540">
    <property type="entry name" value="P-loop containing nucleoside triphosphate hydrolases"/>
    <property type="match status" value="1"/>
</dbReference>
<keyword evidence="7 9" id="KW-0460">Magnesium</keyword>
<reference evidence="11" key="1">
    <citation type="submission" date="2017-07" db="EMBL/GenBank/DDBJ databases">
        <title>Leptospira spp. isolated from tropical soils.</title>
        <authorList>
            <person name="Thibeaux R."/>
            <person name="Iraola G."/>
            <person name="Ferres I."/>
            <person name="Bierque E."/>
            <person name="Girault D."/>
            <person name="Soupe-Gilbert M.-E."/>
            <person name="Picardeau M."/>
            <person name="Goarant C."/>
        </authorList>
    </citation>
    <scope>NUCLEOTIDE SEQUENCE [LARGE SCALE GENOMIC DNA]</scope>
    <source>
        <strain evidence="11">ATI7-C-A5</strain>
    </source>
</reference>
<comment type="subunit">
    <text evidence="9">Homodimer.</text>
</comment>
<feature type="binding site" evidence="9">
    <location>
        <position position="103"/>
    </location>
    <ligand>
        <name>Mg(2+)</name>
        <dbReference type="ChEBI" id="CHEBI:18420"/>
    </ligand>
</feature>
<protein>
    <recommendedName>
        <fullName evidence="9">ATP-dependent dethiobiotin synthetase BioD</fullName>
        <ecNumber evidence="9">6.3.3.3</ecNumber>
    </recommendedName>
    <alternativeName>
        <fullName evidence="9">DTB synthetase</fullName>
        <shortName evidence="9">DTBS</shortName>
    </alternativeName>
    <alternativeName>
        <fullName evidence="9">Dethiobiotin synthase</fullName>
    </alternativeName>
</protein>
<comment type="subcellular location">
    <subcellularLocation>
        <location evidence="9">Cytoplasm</location>
    </subcellularLocation>
</comment>
<dbReference type="GO" id="GO:0009102">
    <property type="term" value="P:biotin biosynthetic process"/>
    <property type="evidence" value="ECO:0007669"/>
    <property type="project" value="UniProtKB-UniRule"/>
</dbReference>
<keyword evidence="2 9" id="KW-0436">Ligase</keyword>
<evidence type="ECO:0000313" key="10">
    <source>
        <dbReference type="EMBL" id="MDV6235016.1"/>
    </source>
</evidence>
<dbReference type="PIRSF" id="PIRSF006755">
    <property type="entry name" value="DTB_synth"/>
    <property type="match status" value="1"/>
</dbReference>
<comment type="caution">
    <text evidence="11">The sequence shown here is derived from an EMBL/GenBank/DDBJ whole genome shotgun (WGS) entry which is preliminary data.</text>
</comment>
<comment type="similarity">
    <text evidence="9">Belongs to the dethiobiotin synthetase family.</text>
</comment>
<dbReference type="Proteomes" id="UP000232122">
    <property type="component" value="Unassembled WGS sequence"/>
</dbReference>
<keyword evidence="12" id="KW-1185">Reference proteome</keyword>
<feature type="binding site" evidence="9">
    <location>
        <begin position="11"/>
        <end position="16"/>
    </location>
    <ligand>
        <name>ATP</name>
        <dbReference type="ChEBI" id="CHEBI:30616"/>
    </ligand>
</feature>
<evidence type="ECO:0000256" key="5">
    <source>
        <dbReference type="ARBA" id="ARBA00022756"/>
    </source>
</evidence>
<keyword evidence="3 9" id="KW-0479">Metal-binding</keyword>
<dbReference type="Gene3D" id="3.40.50.300">
    <property type="entry name" value="P-loop containing nucleotide triphosphate hydrolases"/>
    <property type="match status" value="1"/>
</dbReference>
<evidence type="ECO:0000256" key="9">
    <source>
        <dbReference type="HAMAP-Rule" id="MF_00336"/>
    </source>
</evidence>
<keyword evidence="1 9" id="KW-0963">Cytoplasm</keyword>
<comment type="cofactor">
    <cofactor evidence="9">
        <name>Mg(2+)</name>
        <dbReference type="ChEBI" id="CHEBI:18420"/>
    </cofactor>
</comment>
<comment type="pathway">
    <text evidence="9">Cofactor biosynthesis; biotin biosynthesis; biotin from 7,8-diaminononanoate: step 1/2.</text>
</comment>
<evidence type="ECO:0000256" key="3">
    <source>
        <dbReference type="ARBA" id="ARBA00022723"/>
    </source>
</evidence>
<dbReference type="Pfam" id="PF13500">
    <property type="entry name" value="AAA_26"/>
    <property type="match status" value="1"/>
</dbReference>
<keyword evidence="5 9" id="KW-0093">Biotin biosynthesis</keyword>
<name>A0A2N0BA02_9LEPT</name>
<evidence type="ECO:0000256" key="1">
    <source>
        <dbReference type="ARBA" id="ARBA00022490"/>
    </source>
</evidence>
<reference evidence="10" key="3">
    <citation type="submission" date="2023-10" db="EMBL/GenBank/DDBJ databases">
        <authorList>
            <person name="Picardeau M."/>
            <person name="Thibeaux R."/>
        </authorList>
    </citation>
    <scope>NUCLEOTIDE SEQUENCE</scope>
    <source>
        <strain evidence="10">ATI7-C-A5</strain>
    </source>
</reference>
<dbReference type="InterPro" id="IPR004472">
    <property type="entry name" value="DTB_synth_BioD"/>
</dbReference>
<dbReference type="PANTHER" id="PTHR43210">
    <property type="entry name" value="DETHIOBIOTIN SYNTHETASE"/>
    <property type="match status" value="1"/>
</dbReference>
<dbReference type="GO" id="GO:0000287">
    <property type="term" value="F:magnesium ion binding"/>
    <property type="evidence" value="ECO:0007669"/>
    <property type="project" value="UniProtKB-UniRule"/>
</dbReference>
<dbReference type="PANTHER" id="PTHR43210:SF2">
    <property type="entry name" value="ATP-DEPENDENT DETHIOBIOTIN SYNTHETASE BIOD 2"/>
    <property type="match status" value="1"/>
</dbReference>
<feature type="binding site" evidence="9">
    <location>
        <begin position="103"/>
        <end position="106"/>
    </location>
    <ligand>
        <name>ATP</name>
        <dbReference type="ChEBI" id="CHEBI:30616"/>
    </ligand>
</feature>
<dbReference type="OrthoDB" id="9802097at2"/>
<organism evidence="11">
    <name type="scientific">Leptospira ellisii</name>
    <dbReference type="NCBI Taxonomy" id="2023197"/>
    <lineage>
        <taxon>Bacteria</taxon>
        <taxon>Pseudomonadati</taxon>
        <taxon>Spirochaetota</taxon>
        <taxon>Spirochaetia</taxon>
        <taxon>Leptospirales</taxon>
        <taxon>Leptospiraceae</taxon>
        <taxon>Leptospira</taxon>
    </lineage>
</organism>
<reference evidence="10 12" key="2">
    <citation type="journal article" date="2018" name="Microb. Genom.">
        <title>Deciphering the unexplored Leptospira diversity from soils uncovers genomic evolution to virulence.</title>
        <authorList>
            <person name="Thibeaux R."/>
            <person name="Iraola G."/>
            <person name="Ferres I."/>
            <person name="Bierque E."/>
            <person name="Girault D."/>
            <person name="Soupe-Gilbert M.E."/>
            <person name="Picardeau M."/>
            <person name="Goarant C."/>
        </authorList>
    </citation>
    <scope>NUCLEOTIDE SEQUENCE [LARGE SCALE GENOMIC DNA]</scope>
    <source>
        <strain evidence="10 12">ATI7-C-A5</strain>
    </source>
</reference>
<feature type="binding site" evidence="9">
    <location>
        <position position="44"/>
    </location>
    <ligand>
        <name>Mg(2+)</name>
        <dbReference type="ChEBI" id="CHEBI:18420"/>
    </ligand>
</feature>
<keyword evidence="6 9" id="KW-0067">ATP-binding</keyword>
<dbReference type="EMBL" id="NPEF02000004">
    <property type="protein sequence ID" value="MDV6235016.1"/>
    <property type="molecule type" value="Genomic_DNA"/>
</dbReference>
<dbReference type="EC" id="6.3.3.3" evidence="9"/>
<dbReference type="RefSeq" id="WP_100748351.1">
    <property type="nucleotide sequence ID" value="NZ_NPEF02000004.1"/>
</dbReference>
<feature type="binding site" evidence="9">
    <location>
        <position position="15"/>
    </location>
    <ligand>
        <name>Mg(2+)</name>
        <dbReference type="ChEBI" id="CHEBI:18420"/>
    </ligand>
</feature>
<feature type="binding site" evidence="9">
    <location>
        <position position="39"/>
    </location>
    <ligand>
        <name>substrate</name>
    </ligand>
</feature>
<evidence type="ECO:0000313" key="12">
    <source>
        <dbReference type="Proteomes" id="UP000232122"/>
    </source>
</evidence>
<dbReference type="NCBIfam" id="TIGR00347">
    <property type="entry name" value="bioD"/>
    <property type="match status" value="1"/>
</dbReference>
<evidence type="ECO:0000256" key="8">
    <source>
        <dbReference type="ARBA" id="ARBA00047386"/>
    </source>
</evidence>
<evidence type="ECO:0000256" key="6">
    <source>
        <dbReference type="ARBA" id="ARBA00022840"/>
    </source>
</evidence>
<dbReference type="HAMAP" id="MF_00336">
    <property type="entry name" value="BioD"/>
    <property type="match status" value="1"/>
</dbReference>
<feature type="active site" evidence="9">
    <location>
        <position position="35"/>
    </location>
</feature>
<dbReference type="GO" id="GO:0005829">
    <property type="term" value="C:cytosol"/>
    <property type="evidence" value="ECO:0007669"/>
    <property type="project" value="TreeGrafter"/>
</dbReference>
<dbReference type="GO" id="GO:0005524">
    <property type="term" value="F:ATP binding"/>
    <property type="evidence" value="ECO:0007669"/>
    <property type="project" value="UniProtKB-UniRule"/>
</dbReference>
<evidence type="ECO:0000313" key="11">
    <source>
        <dbReference type="EMBL" id="PJZ93343.1"/>
    </source>
</evidence>
<sequence>MAVFISATGTDVGKSFFSALLMAKYGTSHGLKYFKPIQTGSDDDRAAVQSLTGLPENSFLKNYYSFSFAGSPHYASELDETPVDTEELVRHLYSIREEKIVIEGAGGLLVPLTRRFLTIDLVQRSEIPLVFVAPVSLGAINHSLLSLEAIQIRKIDLKGVYFLGTPDDTTEDNIRTILEWSGAKFLGSFFFDSKERVSREKFRTECVSRFDPDWILKDLFL</sequence>
<comment type="caution">
    <text evidence="9">Lacks conserved residue(s) required for the propagation of feature annotation.</text>
</comment>
<proteinExistence type="inferred from homology"/>